<evidence type="ECO:0000256" key="1">
    <source>
        <dbReference type="SAM" id="MobiDB-lite"/>
    </source>
</evidence>
<comment type="caution">
    <text evidence="2">The sequence shown here is derived from an EMBL/GenBank/DDBJ whole genome shotgun (WGS) entry which is preliminary data.</text>
</comment>
<proteinExistence type="predicted"/>
<feature type="compositionally biased region" description="Basic and acidic residues" evidence="1">
    <location>
        <begin position="52"/>
        <end position="62"/>
    </location>
</feature>
<dbReference type="STRING" id="35608.A0A2U1LTH2"/>
<keyword evidence="2" id="KW-0378">Hydrolase</keyword>
<accession>A0A2U1LTH2</accession>
<protein>
    <submittedName>
        <fullName evidence="2">Alpha/beta hydrolase fold-1</fullName>
    </submittedName>
</protein>
<feature type="region of interest" description="Disordered" evidence="1">
    <location>
        <begin position="198"/>
        <end position="219"/>
    </location>
</feature>
<name>A0A2U1LTH2_ARTAN</name>
<dbReference type="AlphaFoldDB" id="A0A2U1LTH2"/>
<organism evidence="2 3">
    <name type="scientific">Artemisia annua</name>
    <name type="common">Sweet wormwood</name>
    <dbReference type="NCBI Taxonomy" id="35608"/>
    <lineage>
        <taxon>Eukaryota</taxon>
        <taxon>Viridiplantae</taxon>
        <taxon>Streptophyta</taxon>
        <taxon>Embryophyta</taxon>
        <taxon>Tracheophyta</taxon>
        <taxon>Spermatophyta</taxon>
        <taxon>Magnoliopsida</taxon>
        <taxon>eudicotyledons</taxon>
        <taxon>Gunneridae</taxon>
        <taxon>Pentapetalae</taxon>
        <taxon>asterids</taxon>
        <taxon>campanulids</taxon>
        <taxon>Asterales</taxon>
        <taxon>Asteraceae</taxon>
        <taxon>Asteroideae</taxon>
        <taxon>Anthemideae</taxon>
        <taxon>Artemisiinae</taxon>
        <taxon>Artemisia</taxon>
    </lineage>
</organism>
<evidence type="ECO:0000313" key="2">
    <source>
        <dbReference type="EMBL" id="PWA52306.1"/>
    </source>
</evidence>
<sequence>MVAHIRKSLSSSLIEINDEPPVENFDGLGVAGTHDSWNPQAEGLLVGTTKPNHNDQNDRSSDDSVNLNGIQVCVFDNRGMGRSSVPKTKSDYTDNKDHGRRCNIANGPFGMEQSTCVWPFNGLPKQSDVKGTLKNEAMFMVMILLLPLTKNDDGFIAKIGGLGWEKRVNQTTWFVIGVVQLYFSLKALINGVQNPLKRKKSSYASSSSKEDTSISNSGA</sequence>
<dbReference type="GO" id="GO:0016787">
    <property type="term" value="F:hydrolase activity"/>
    <property type="evidence" value="ECO:0007669"/>
    <property type="project" value="UniProtKB-KW"/>
</dbReference>
<feature type="region of interest" description="Disordered" evidence="1">
    <location>
        <begin position="28"/>
        <end position="65"/>
    </location>
</feature>
<keyword evidence="3" id="KW-1185">Reference proteome</keyword>
<dbReference type="EMBL" id="PKPP01007835">
    <property type="protein sequence ID" value="PWA52306.1"/>
    <property type="molecule type" value="Genomic_DNA"/>
</dbReference>
<reference evidence="2 3" key="1">
    <citation type="journal article" date="2018" name="Mol. Plant">
        <title>The genome of Artemisia annua provides insight into the evolution of Asteraceae family and artemisinin biosynthesis.</title>
        <authorList>
            <person name="Shen Q."/>
            <person name="Zhang L."/>
            <person name="Liao Z."/>
            <person name="Wang S."/>
            <person name="Yan T."/>
            <person name="Shi P."/>
            <person name="Liu M."/>
            <person name="Fu X."/>
            <person name="Pan Q."/>
            <person name="Wang Y."/>
            <person name="Lv Z."/>
            <person name="Lu X."/>
            <person name="Zhang F."/>
            <person name="Jiang W."/>
            <person name="Ma Y."/>
            <person name="Chen M."/>
            <person name="Hao X."/>
            <person name="Li L."/>
            <person name="Tang Y."/>
            <person name="Lv G."/>
            <person name="Zhou Y."/>
            <person name="Sun X."/>
            <person name="Brodelius P.E."/>
            <person name="Rose J.K.C."/>
            <person name="Tang K."/>
        </authorList>
    </citation>
    <scope>NUCLEOTIDE SEQUENCE [LARGE SCALE GENOMIC DNA]</scope>
    <source>
        <strain evidence="3">cv. Huhao1</strain>
        <tissue evidence="2">Leaf</tissue>
    </source>
</reference>
<dbReference type="OrthoDB" id="19657at2759"/>
<evidence type="ECO:0000313" key="3">
    <source>
        <dbReference type="Proteomes" id="UP000245207"/>
    </source>
</evidence>
<dbReference type="Proteomes" id="UP000245207">
    <property type="component" value="Unassembled WGS sequence"/>
</dbReference>
<gene>
    <name evidence="2" type="ORF">CTI12_AA457150</name>
</gene>